<evidence type="ECO:0000256" key="5">
    <source>
        <dbReference type="PIRSR" id="PIRSR004869-50"/>
    </source>
</evidence>
<dbReference type="Pfam" id="PF04055">
    <property type="entry name" value="Radical_SAM"/>
    <property type="match status" value="1"/>
</dbReference>
<keyword evidence="8" id="KW-1185">Reference proteome</keyword>
<evidence type="ECO:0000256" key="1">
    <source>
        <dbReference type="ARBA" id="ARBA00022691"/>
    </source>
</evidence>
<evidence type="ECO:0000313" key="8">
    <source>
        <dbReference type="Proteomes" id="UP000055060"/>
    </source>
</evidence>
<dbReference type="OrthoDB" id="9781783at2"/>
<reference evidence="7" key="1">
    <citation type="submission" date="2015-07" db="EMBL/GenBank/DDBJ databases">
        <title>Draft Genome Sequences of Anaerolinea thermolimosa IMO-1, Bellilinea caldifistulae GOMI-1, Leptolinea tardivitalis YMTK-2, Levilinea saccharolytica KIBI-1,Longilinea arvoryzae KOME-1, Previously Described as Members of the Anaerolineaceae (Chloroflexi).</title>
        <authorList>
            <person name="Sekiguchi Y."/>
            <person name="Ohashi A."/>
            <person name="Matsuura N."/>
            <person name="Tourlousse M.D."/>
        </authorList>
    </citation>
    <scope>NUCLEOTIDE SEQUENCE [LARGE SCALE GENOMIC DNA]</scope>
    <source>
        <strain evidence="7">KOME-1</strain>
    </source>
</reference>
<dbReference type="PIRSF" id="PIRSF004869">
    <property type="entry name" value="PflX_prd"/>
    <property type="match status" value="1"/>
</dbReference>
<dbReference type="CDD" id="cd01335">
    <property type="entry name" value="Radical_SAM"/>
    <property type="match status" value="1"/>
</dbReference>
<evidence type="ECO:0000256" key="2">
    <source>
        <dbReference type="ARBA" id="ARBA00022723"/>
    </source>
</evidence>
<dbReference type="GO" id="GO:0016829">
    <property type="term" value="F:lyase activity"/>
    <property type="evidence" value="ECO:0007669"/>
    <property type="project" value="UniProtKB-KW"/>
</dbReference>
<dbReference type="Gene3D" id="3.20.20.70">
    <property type="entry name" value="Aldolase class I"/>
    <property type="match status" value="1"/>
</dbReference>
<dbReference type="InterPro" id="IPR040085">
    <property type="entry name" value="MJ0674-like"/>
</dbReference>
<dbReference type="InterPro" id="IPR013785">
    <property type="entry name" value="Aldolase_TIM"/>
</dbReference>
<dbReference type="PANTHER" id="PTHR43075:SF1">
    <property type="entry name" value="FORMATE LYASE ACTIVATING ENZYME, PUTATIVE (AFU_ORTHOLOGUE AFUA_2G15630)-RELATED"/>
    <property type="match status" value="1"/>
</dbReference>
<dbReference type="Proteomes" id="UP000055060">
    <property type="component" value="Unassembled WGS sequence"/>
</dbReference>
<dbReference type="InterPro" id="IPR007197">
    <property type="entry name" value="rSAM"/>
</dbReference>
<dbReference type="EMBL" id="DF967972">
    <property type="protein sequence ID" value="GAP15886.1"/>
    <property type="molecule type" value="Genomic_DNA"/>
</dbReference>
<keyword evidence="7" id="KW-0456">Lyase</keyword>
<feature type="domain" description="Radical SAM core" evidence="6">
    <location>
        <begin position="81"/>
        <end position="220"/>
    </location>
</feature>
<keyword evidence="3 5" id="KW-0408">Iron</keyword>
<dbReference type="SUPFAM" id="SSF102114">
    <property type="entry name" value="Radical SAM enzymes"/>
    <property type="match status" value="1"/>
</dbReference>
<dbReference type="RefSeq" id="WP_075075024.1">
    <property type="nucleotide sequence ID" value="NZ_DF967972.1"/>
</dbReference>
<evidence type="ECO:0000313" key="7">
    <source>
        <dbReference type="EMBL" id="GAP15886.1"/>
    </source>
</evidence>
<evidence type="ECO:0000256" key="3">
    <source>
        <dbReference type="ARBA" id="ARBA00023004"/>
    </source>
</evidence>
<feature type="binding site" evidence="5">
    <location>
        <position position="86"/>
    </location>
    <ligand>
        <name>[4Fe-4S] cluster</name>
        <dbReference type="ChEBI" id="CHEBI:49883"/>
        <note>4Fe-4S-S-AdoMet</note>
    </ligand>
</feature>
<comment type="cofactor">
    <cofactor evidence="5">
        <name>[4Fe-4S] cluster</name>
        <dbReference type="ChEBI" id="CHEBI:49883"/>
    </cofactor>
    <text evidence="5">Binds 1 [4Fe-4S] cluster. The cluster is coordinated with 3 cysteines and an exchangeable S-adenosyl-L-methionine.</text>
</comment>
<protein>
    <submittedName>
        <fullName evidence="7">Uncharacterized Fe-S protein PflX, homolog of pyruvate formate lyase activating proteins</fullName>
    </submittedName>
</protein>
<keyword evidence="2 5" id="KW-0479">Metal-binding</keyword>
<evidence type="ECO:0000259" key="6">
    <source>
        <dbReference type="Pfam" id="PF04055"/>
    </source>
</evidence>
<keyword evidence="1 5" id="KW-0949">S-adenosyl-L-methionine</keyword>
<sequence>MEASFRPAYLNLLESGALEERIRQANALLSPCRLCPRKCLAERLVGKAGVCHTGALARVDGWCAHPGEEPVLSGRRGSGTIFFCGCNLRCVYCQNFEISQGAAGREMSAAELAAGMLDLQERGCHNINLVSPTHVVPQILEALLIAARAGLRLPLVYNTGGYDALETLRLLDGVVDIYLPDMKYADAKTAERYSQVKNYPAHNRAAVLEMHRQVGDLQLNAEGLAVRGLLVRHLVLPNHLAGIRQIARFLAEEVSPNTALNLMGQYRPEFHAGEHFPLNRPPTAAEFQAAQQAAGQAGLTLPAGWN</sequence>
<dbReference type="SFLD" id="SFLDG01099">
    <property type="entry name" value="Uncharacterised_Radical_SAM_Su"/>
    <property type="match status" value="1"/>
</dbReference>
<dbReference type="AlphaFoldDB" id="A0A0S7BDL4"/>
<dbReference type="InterPro" id="IPR016431">
    <property type="entry name" value="Pyrv-formate_lyase-activ_prd"/>
</dbReference>
<keyword evidence="4 5" id="KW-0411">Iron-sulfur</keyword>
<keyword evidence="7" id="KW-0670">Pyruvate</keyword>
<feature type="binding site" evidence="5">
    <location>
        <position position="90"/>
    </location>
    <ligand>
        <name>[4Fe-4S] cluster</name>
        <dbReference type="ChEBI" id="CHEBI:49883"/>
        <note>4Fe-4S-S-AdoMet</note>
    </ligand>
</feature>
<evidence type="ECO:0000256" key="4">
    <source>
        <dbReference type="ARBA" id="ARBA00023014"/>
    </source>
</evidence>
<dbReference type="GO" id="GO:0051536">
    <property type="term" value="F:iron-sulfur cluster binding"/>
    <property type="evidence" value="ECO:0007669"/>
    <property type="project" value="UniProtKB-KW"/>
</dbReference>
<name>A0A0S7BDL4_9CHLR</name>
<dbReference type="SFLD" id="SFLDS00029">
    <property type="entry name" value="Radical_SAM"/>
    <property type="match status" value="1"/>
</dbReference>
<proteinExistence type="predicted"/>
<dbReference type="GO" id="GO:0046872">
    <property type="term" value="F:metal ion binding"/>
    <property type="evidence" value="ECO:0007669"/>
    <property type="project" value="UniProtKB-KW"/>
</dbReference>
<dbReference type="InterPro" id="IPR058240">
    <property type="entry name" value="rSAM_sf"/>
</dbReference>
<organism evidence="7">
    <name type="scientific">Longilinea arvoryzae</name>
    <dbReference type="NCBI Taxonomy" id="360412"/>
    <lineage>
        <taxon>Bacteria</taxon>
        <taxon>Bacillati</taxon>
        <taxon>Chloroflexota</taxon>
        <taxon>Anaerolineae</taxon>
        <taxon>Anaerolineales</taxon>
        <taxon>Anaerolineaceae</taxon>
        <taxon>Longilinea</taxon>
    </lineage>
</organism>
<gene>
    <name evidence="7" type="ORF">LARV_03680</name>
</gene>
<feature type="binding site" evidence="5">
    <location>
        <position position="93"/>
    </location>
    <ligand>
        <name>[4Fe-4S] cluster</name>
        <dbReference type="ChEBI" id="CHEBI:49883"/>
        <note>4Fe-4S-S-AdoMet</note>
    </ligand>
</feature>
<accession>A0A0S7BDL4</accession>
<dbReference type="PANTHER" id="PTHR43075">
    <property type="entry name" value="FORMATE LYASE ACTIVATING ENZYME, PUTATIVE (AFU_ORTHOLOGUE AFUA_2G15630)-RELATED"/>
    <property type="match status" value="1"/>
</dbReference>